<evidence type="ECO:0000313" key="2">
    <source>
        <dbReference type="Proteomes" id="UP000054248"/>
    </source>
</evidence>
<reference evidence="2" key="2">
    <citation type="submission" date="2015-01" db="EMBL/GenBank/DDBJ databases">
        <title>Evolutionary Origins and Diversification of the Mycorrhizal Mutualists.</title>
        <authorList>
            <consortium name="DOE Joint Genome Institute"/>
            <consortium name="Mycorrhizal Genomics Consortium"/>
            <person name="Kohler A."/>
            <person name="Kuo A."/>
            <person name="Nagy L.G."/>
            <person name="Floudas D."/>
            <person name="Copeland A."/>
            <person name="Barry K.W."/>
            <person name="Cichocki N."/>
            <person name="Veneault-Fourrey C."/>
            <person name="LaButti K."/>
            <person name="Lindquist E.A."/>
            <person name="Lipzen A."/>
            <person name="Lundell T."/>
            <person name="Morin E."/>
            <person name="Murat C."/>
            <person name="Riley R."/>
            <person name="Ohm R."/>
            <person name="Sun H."/>
            <person name="Tunlid A."/>
            <person name="Henrissat B."/>
            <person name="Grigoriev I.V."/>
            <person name="Hibbett D.S."/>
            <person name="Martin F."/>
        </authorList>
    </citation>
    <scope>NUCLEOTIDE SEQUENCE [LARGE SCALE GENOMIC DNA]</scope>
    <source>
        <strain evidence="2">MUT 4182</strain>
    </source>
</reference>
<accession>A0A0C3L7E0</accession>
<dbReference type="OrthoDB" id="2404451at2759"/>
<name>A0A0C3L7E0_9AGAM</name>
<dbReference type="PANTHER" id="PTHR46579:SF1">
    <property type="entry name" value="F5_8 TYPE C DOMAIN-CONTAINING PROTEIN"/>
    <property type="match status" value="1"/>
</dbReference>
<protein>
    <submittedName>
        <fullName evidence="1">Uncharacterized protein</fullName>
    </submittedName>
</protein>
<dbReference type="Proteomes" id="UP000054248">
    <property type="component" value="Unassembled WGS sequence"/>
</dbReference>
<organism evidence="1 2">
    <name type="scientific">Tulasnella calospora MUT 4182</name>
    <dbReference type="NCBI Taxonomy" id="1051891"/>
    <lineage>
        <taxon>Eukaryota</taxon>
        <taxon>Fungi</taxon>
        <taxon>Dikarya</taxon>
        <taxon>Basidiomycota</taxon>
        <taxon>Agaricomycotina</taxon>
        <taxon>Agaricomycetes</taxon>
        <taxon>Cantharellales</taxon>
        <taxon>Tulasnellaceae</taxon>
        <taxon>Tulasnella</taxon>
    </lineage>
</organism>
<dbReference type="AlphaFoldDB" id="A0A0C3L7E0"/>
<dbReference type="EMBL" id="KN822978">
    <property type="protein sequence ID" value="KIO29773.1"/>
    <property type="molecule type" value="Genomic_DNA"/>
</dbReference>
<dbReference type="HOGENOM" id="CLU_009141_0_0_1"/>
<keyword evidence="2" id="KW-1185">Reference proteome</keyword>
<dbReference type="PANTHER" id="PTHR46579">
    <property type="entry name" value="F5/8 TYPE C DOMAIN-CONTAINING PROTEIN-RELATED"/>
    <property type="match status" value="1"/>
</dbReference>
<proteinExistence type="predicted"/>
<sequence length="712" mass="82668">MHELCGLEPELYDCCKNSCMCFVGPYADLTSCRYCQHERFKPDGQPFNRFHYVPLIPQIKALYAGSVSATAMRYRSIHELDNFLDPSHRITDIYDSSLYRDLRISQITVNGHTLPNMYFEDPRDPKDHDSFTYIVVQELVKAAVGVDAYDAIGDEMFKLRIFCPWKCGDMPAAASAYTGGKHHGARHPCRICPIEGIRINNSSNLNHYIPITRPPDYPASRFDLRNLPLRTHSQWMQQAREVDQAPTQTEQRHLSQSYGINRTAITSKIPGFTFPWSVPYDFMHLLENTIKNYINLISGEFKELGPGVESYVIPSAIWKEIGSATAISNDTIPSAFGRRIPNVTRPEDRTYMTAEAYLVWATMYSRILLRGRFSQNRYYTHWCRFISIIERCLDFESTSESRAELRNDIHIWYSEYEKYRLPTCLLTIHAWIHIPDMIERCGPLWAYWCWVMERFCGQLSRAVSSRKWPYSSLNRRILEIGTLHTIRHMYSLEDRLPVYTSMYNKKTLPSYHDETEFPKITLLHPRTVLNLKSSDFASLRRRISKYLATQYTITTTVADSCIPDLAEQWGRVQIVDADVVNSLHGYSLKEENHRDATFIQYELVVDLQAHRQRAAPVFQPNTFFGQLERVFVIRLEPSEALNTTSVTSLVLMDVNMCDTSQDRHGFWEYEKFRYREVIGGTSIRALVGRIRDRGKWVFVQRLGAIEHASFVS</sequence>
<evidence type="ECO:0000313" key="1">
    <source>
        <dbReference type="EMBL" id="KIO29773.1"/>
    </source>
</evidence>
<reference evidence="1 2" key="1">
    <citation type="submission" date="2014-04" db="EMBL/GenBank/DDBJ databases">
        <authorList>
            <consortium name="DOE Joint Genome Institute"/>
            <person name="Kuo A."/>
            <person name="Girlanda M."/>
            <person name="Perotto S."/>
            <person name="Kohler A."/>
            <person name="Nagy L.G."/>
            <person name="Floudas D."/>
            <person name="Copeland A."/>
            <person name="Barry K.W."/>
            <person name="Cichocki N."/>
            <person name="Veneault-Fourrey C."/>
            <person name="LaButti K."/>
            <person name="Lindquist E.A."/>
            <person name="Lipzen A."/>
            <person name="Lundell T."/>
            <person name="Morin E."/>
            <person name="Murat C."/>
            <person name="Sun H."/>
            <person name="Tunlid A."/>
            <person name="Henrissat B."/>
            <person name="Grigoriev I.V."/>
            <person name="Hibbett D.S."/>
            <person name="Martin F."/>
            <person name="Nordberg H.P."/>
            <person name="Cantor M.N."/>
            <person name="Hua S.X."/>
        </authorList>
    </citation>
    <scope>NUCLEOTIDE SEQUENCE [LARGE SCALE GENOMIC DNA]</scope>
    <source>
        <strain evidence="1 2">MUT 4182</strain>
    </source>
</reference>
<dbReference type="STRING" id="1051891.A0A0C3L7E0"/>
<gene>
    <name evidence="1" type="ORF">M407DRAFT_69919</name>
</gene>